<gene>
    <name evidence="1" type="ORF">SAMN04489860_0536</name>
</gene>
<evidence type="ECO:0000313" key="1">
    <source>
        <dbReference type="EMBL" id="SDR98441.1"/>
    </source>
</evidence>
<dbReference type="Proteomes" id="UP000185663">
    <property type="component" value="Chromosome I"/>
</dbReference>
<dbReference type="STRING" id="545619.SAMN04489860_0536"/>
<dbReference type="RefSeq" id="WP_083371484.1">
    <property type="nucleotide sequence ID" value="NZ_LT629776.1"/>
</dbReference>
<protein>
    <submittedName>
        <fullName evidence="1">Uncharacterized protein</fullName>
    </submittedName>
</protein>
<sequence length="204" mass="22383">MAQNTAIPDTILAGVEWDPIENWYVWPAAEPSTVAEALRAAARTDRAGEALVRAVVDVDHQLSLIPHTVAGAVWVPDPTTGSVGIYGHLSILPVDGRHPRAPKQYRRGLMKRPKVGPDGMRVTSRRASVFPQGDEYTYVHLLEAQVEPERNTVWSTITSALFMENTVGVIEISTRTPHTVLADQYPFIHSELNNSLIPVVGHPA</sequence>
<reference evidence="1 2" key="1">
    <citation type="submission" date="2016-10" db="EMBL/GenBank/DDBJ databases">
        <authorList>
            <person name="de Groot N.N."/>
        </authorList>
    </citation>
    <scope>NUCLEOTIDE SEQUENCE [LARGE SCALE GENOMIC DNA]</scope>
    <source>
        <strain evidence="1 2">DSM 22126</strain>
    </source>
</reference>
<name>A0A1H1NHC1_9CELL</name>
<accession>A0A1H1NHC1</accession>
<keyword evidence="2" id="KW-1185">Reference proteome</keyword>
<proteinExistence type="predicted"/>
<evidence type="ECO:0000313" key="2">
    <source>
        <dbReference type="Proteomes" id="UP000185663"/>
    </source>
</evidence>
<organism evidence="1 2">
    <name type="scientific">Paraoerskovia marina</name>
    <dbReference type="NCBI Taxonomy" id="545619"/>
    <lineage>
        <taxon>Bacteria</taxon>
        <taxon>Bacillati</taxon>
        <taxon>Actinomycetota</taxon>
        <taxon>Actinomycetes</taxon>
        <taxon>Micrococcales</taxon>
        <taxon>Cellulomonadaceae</taxon>
        <taxon>Paraoerskovia</taxon>
    </lineage>
</organism>
<dbReference type="EMBL" id="LT629776">
    <property type="protein sequence ID" value="SDR98441.1"/>
    <property type="molecule type" value="Genomic_DNA"/>
</dbReference>
<dbReference type="AlphaFoldDB" id="A0A1H1NHC1"/>